<evidence type="ECO:0000256" key="2">
    <source>
        <dbReference type="ARBA" id="ARBA00007317"/>
    </source>
</evidence>
<dbReference type="PROSITE" id="PS50968">
    <property type="entry name" value="BIOTINYL_LIPOYL"/>
    <property type="match status" value="1"/>
</dbReference>
<comment type="subunit">
    <text evidence="3">Forms a 24-polypeptide structural core with octahedral symmetry.</text>
</comment>
<evidence type="ECO:0000256" key="3">
    <source>
        <dbReference type="ARBA" id="ARBA00011484"/>
    </source>
</evidence>
<dbReference type="Pfam" id="PF00198">
    <property type="entry name" value="2-oxoacid_dh"/>
    <property type="match status" value="1"/>
</dbReference>
<organism evidence="10 11">
    <name type="scientific">Flavobacterium enshiense DK69</name>
    <dbReference type="NCBI Taxonomy" id="1107311"/>
    <lineage>
        <taxon>Bacteria</taxon>
        <taxon>Pseudomonadati</taxon>
        <taxon>Bacteroidota</taxon>
        <taxon>Flavobacteriia</taxon>
        <taxon>Flavobacteriales</taxon>
        <taxon>Flavobacteriaceae</taxon>
        <taxon>Flavobacterium</taxon>
    </lineage>
</organism>
<reference evidence="10 11" key="2">
    <citation type="journal article" date="2015" name="Stand. Genomic Sci.">
        <title>High quality draft genomic sequence of Flavobacterium enshiense DK69(T) and comparison among Flavobacterium genomes.</title>
        <authorList>
            <person name="Zeng Z."/>
            <person name="Chen C."/>
            <person name="Du H."/>
            <person name="Wang G."/>
            <person name="Li M."/>
        </authorList>
    </citation>
    <scope>NUCLEOTIDE SEQUENCE [LARGE SCALE GENOMIC DNA]</scope>
    <source>
        <strain evidence="10 11">DK69</strain>
    </source>
</reference>
<comment type="caution">
    <text evidence="10">The sequence shown here is derived from an EMBL/GenBank/DDBJ whole genome shotgun (WGS) entry which is preliminary data.</text>
</comment>
<name>V6S7U9_9FLAO</name>
<evidence type="ECO:0000313" key="10">
    <source>
        <dbReference type="EMBL" id="KGO97341.1"/>
    </source>
</evidence>
<dbReference type="CDD" id="cd06849">
    <property type="entry name" value="lipoyl_domain"/>
    <property type="match status" value="1"/>
</dbReference>
<comment type="similarity">
    <text evidence="2 7">Belongs to the 2-oxoacid dehydrogenase family.</text>
</comment>
<dbReference type="Pfam" id="PF02817">
    <property type="entry name" value="E3_binding"/>
    <property type="match status" value="1"/>
</dbReference>
<dbReference type="STRING" id="1107311.Q767_01715"/>
<dbReference type="SUPFAM" id="SSF51230">
    <property type="entry name" value="Single hybrid motif"/>
    <property type="match status" value="1"/>
</dbReference>
<dbReference type="PANTHER" id="PTHR43178:SF5">
    <property type="entry name" value="LIPOAMIDE ACYLTRANSFERASE COMPONENT OF BRANCHED-CHAIN ALPHA-KETO ACID DEHYDROGENASE COMPLEX, MITOCHONDRIAL"/>
    <property type="match status" value="1"/>
</dbReference>
<dbReference type="Gene3D" id="3.30.559.10">
    <property type="entry name" value="Chloramphenicol acetyltransferase-like domain"/>
    <property type="match status" value="1"/>
</dbReference>
<dbReference type="InterPro" id="IPR001078">
    <property type="entry name" value="2-oxoacid_DH_actylTfrase"/>
</dbReference>
<dbReference type="InterPro" id="IPR011053">
    <property type="entry name" value="Single_hybrid_motif"/>
</dbReference>
<dbReference type="Gene3D" id="2.40.50.100">
    <property type="match status" value="1"/>
</dbReference>
<gene>
    <name evidence="10" type="ORF">Q767_01715</name>
</gene>
<dbReference type="PANTHER" id="PTHR43178">
    <property type="entry name" value="DIHYDROLIPOAMIDE ACETYLTRANSFERASE COMPONENT OF PYRUVATE DEHYDROGENASE COMPLEX"/>
    <property type="match status" value="1"/>
</dbReference>
<dbReference type="InterPro" id="IPR036625">
    <property type="entry name" value="E3-bd_dom_sf"/>
</dbReference>
<keyword evidence="5 7" id="KW-0450">Lipoyl</keyword>
<evidence type="ECO:0000256" key="4">
    <source>
        <dbReference type="ARBA" id="ARBA00022679"/>
    </source>
</evidence>
<keyword evidence="4 7" id="KW-0808">Transferase</keyword>
<dbReference type="Proteomes" id="UP000030149">
    <property type="component" value="Unassembled WGS sequence"/>
</dbReference>
<sequence>MAKFELKLPKMGESVAEATVTNWLKKVGDKIEMDEAVLEIATDKVDSEVPSEVAGTLVEILFNTDDVVQVGQTIAIIETEGGAVEAPKAEAVAAPVAEVAKTVEAAKEAAAPADFSGSDKFFSPLVKNIAKEEGISLAELESIQGTGKDGRVNKEDILNYVKNRGSQPAPVTAPTAPKVAAPAVEVSKAAPVSVNGGDEIVEMDRMRKLISKYMVESIQTSAHVQSFIEVDVTNIVKWRDKVKNAFEKREGEKLTFTPIFMEAVAKALKDFPGMNISVDGDYIIKRKNINLGMAAALPNGNLIVPVIKNADQLNLVGMAKAVNDLGNRAKAGKLKPDDTQGGTYTVTNVGTFGSVFGTPIINQPQVGILALGAIRKVPAVIETPDGDFIGIRQKMFLSHSYDHRVVDGALGGSFVKRVAEYLEAWDINRDF</sequence>
<keyword evidence="11" id="KW-1185">Reference proteome</keyword>
<dbReference type="GO" id="GO:0016407">
    <property type="term" value="F:acetyltransferase activity"/>
    <property type="evidence" value="ECO:0007669"/>
    <property type="project" value="TreeGrafter"/>
</dbReference>
<proteinExistence type="inferred from homology"/>
<dbReference type="GO" id="GO:0005737">
    <property type="term" value="C:cytoplasm"/>
    <property type="evidence" value="ECO:0007669"/>
    <property type="project" value="TreeGrafter"/>
</dbReference>
<protein>
    <recommendedName>
        <fullName evidence="7">Dihydrolipoamide acetyltransferase component of pyruvate dehydrogenase complex</fullName>
        <ecNumber evidence="7">2.3.1.-</ecNumber>
    </recommendedName>
</protein>
<dbReference type="InterPro" id="IPR004167">
    <property type="entry name" value="PSBD"/>
</dbReference>
<dbReference type="InterPro" id="IPR000089">
    <property type="entry name" value="Biotin_lipoyl"/>
</dbReference>
<dbReference type="GO" id="GO:0031405">
    <property type="term" value="F:lipoic acid binding"/>
    <property type="evidence" value="ECO:0007669"/>
    <property type="project" value="TreeGrafter"/>
</dbReference>
<dbReference type="SUPFAM" id="SSF52777">
    <property type="entry name" value="CoA-dependent acyltransferases"/>
    <property type="match status" value="1"/>
</dbReference>
<dbReference type="EC" id="2.3.1.-" evidence="7"/>
<evidence type="ECO:0000256" key="1">
    <source>
        <dbReference type="ARBA" id="ARBA00001938"/>
    </source>
</evidence>
<dbReference type="PATRIC" id="fig|1107311.3.peg.2275"/>
<feature type="domain" description="Peripheral subunit-binding (PSBD)" evidence="9">
    <location>
        <begin position="121"/>
        <end position="161"/>
    </location>
</feature>
<dbReference type="Pfam" id="PF00364">
    <property type="entry name" value="Biotin_lipoyl"/>
    <property type="match status" value="1"/>
</dbReference>
<accession>V6S7U9</accession>
<evidence type="ECO:0000256" key="5">
    <source>
        <dbReference type="ARBA" id="ARBA00022823"/>
    </source>
</evidence>
<evidence type="ECO:0000259" key="9">
    <source>
        <dbReference type="PROSITE" id="PS51826"/>
    </source>
</evidence>
<dbReference type="PROSITE" id="PS00189">
    <property type="entry name" value="LIPOYL"/>
    <property type="match status" value="1"/>
</dbReference>
<dbReference type="eggNOG" id="COG0508">
    <property type="taxonomic scope" value="Bacteria"/>
</dbReference>
<keyword evidence="6 7" id="KW-0012">Acyltransferase</keyword>
<evidence type="ECO:0000313" key="11">
    <source>
        <dbReference type="Proteomes" id="UP000030149"/>
    </source>
</evidence>
<dbReference type="EMBL" id="JRLZ01000001">
    <property type="protein sequence ID" value="KGO97341.1"/>
    <property type="molecule type" value="Genomic_DNA"/>
</dbReference>
<reference evidence="11" key="1">
    <citation type="submission" date="2013-09" db="EMBL/GenBank/DDBJ databases">
        <authorList>
            <person name="Zeng Z."/>
            <person name="Chen C."/>
        </authorList>
    </citation>
    <scope>NUCLEOTIDE SEQUENCE [LARGE SCALE GENOMIC DNA]</scope>
    <source>
        <strain evidence="11">DK69</strain>
    </source>
</reference>
<evidence type="ECO:0000256" key="6">
    <source>
        <dbReference type="ARBA" id="ARBA00023315"/>
    </source>
</evidence>
<dbReference type="Gene3D" id="4.10.320.10">
    <property type="entry name" value="E3-binding domain"/>
    <property type="match status" value="1"/>
</dbReference>
<comment type="cofactor">
    <cofactor evidence="1 7">
        <name>(R)-lipoate</name>
        <dbReference type="ChEBI" id="CHEBI:83088"/>
    </cofactor>
</comment>
<dbReference type="OrthoDB" id="9805770at2"/>
<dbReference type="InterPro" id="IPR050743">
    <property type="entry name" value="2-oxoacid_DH_E2_comp"/>
</dbReference>
<dbReference type="InterPro" id="IPR003016">
    <property type="entry name" value="2-oxoA_DH_lipoyl-BS"/>
</dbReference>
<evidence type="ECO:0000256" key="7">
    <source>
        <dbReference type="RuleBase" id="RU003423"/>
    </source>
</evidence>
<dbReference type="PROSITE" id="PS51826">
    <property type="entry name" value="PSBD"/>
    <property type="match status" value="1"/>
</dbReference>
<dbReference type="AlphaFoldDB" id="V6S7U9"/>
<dbReference type="SUPFAM" id="SSF47005">
    <property type="entry name" value="Peripheral subunit-binding domain of 2-oxo acid dehydrogenase complex"/>
    <property type="match status" value="1"/>
</dbReference>
<dbReference type="RefSeq" id="WP_023574280.1">
    <property type="nucleotide sequence ID" value="NZ_AVCS01000015.1"/>
</dbReference>
<evidence type="ECO:0000259" key="8">
    <source>
        <dbReference type="PROSITE" id="PS50968"/>
    </source>
</evidence>
<feature type="domain" description="Lipoyl-binding" evidence="8">
    <location>
        <begin position="3"/>
        <end position="78"/>
    </location>
</feature>
<dbReference type="InterPro" id="IPR023213">
    <property type="entry name" value="CAT-like_dom_sf"/>
</dbReference>